<keyword evidence="1" id="KW-1133">Transmembrane helix</keyword>
<keyword evidence="1" id="KW-0472">Membrane</keyword>
<evidence type="ECO:0000256" key="1">
    <source>
        <dbReference type="SAM" id="Phobius"/>
    </source>
</evidence>
<comment type="caution">
    <text evidence="2">The sequence shown here is derived from an EMBL/GenBank/DDBJ whole genome shotgun (WGS) entry which is preliminary data.</text>
</comment>
<evidence type="ECO:0000313" key="2">
    <source>
        <dbReference type="EMBL" id="KAJ3842237.1"/>
    </source>
</evidence>
<sequence>MRLEIIIFLSQLFFSFLRLLDWTLKHVLFSFILLIRSFSNTLHKRDLFIFVLEMTCSAVLCGCFICLLRNELTRRTKPADTTSFVFGGDDLDIVEAHLAESESGIASLCTDNSPPTIQASTFVDIAWVNYDKFWPSTKSLVVIPTLLIPRSLTSLYRGVENDAEANSSGI</sequence>
<evidence type="ECO:0008006" key="4">
    <source>
        <dbReference type="Google" id="ProtNLM"/>
    </source>
</evidence>
<proteinExistence type="predicted"/>
<dbReference type="Proteomes" id="UP001163846">
    <property type="component" value="Unassembled WGS sequence"/>
</dbReference>
<organism evidence="2 3">
    <name type="scientific">Lentinula raphanica</name>
    <dbReference type="NCBI Taxonomy" id="153919"/>
    <lineage>
        <taxon>Eukaryota</taxon>
        <taxon>Fungi</taxon>
        <taxon>Dikarya</taxon>
        <taxon>Basidiomycota</taxon>
        <taxon>Agaricomycotina</taxon>
        <taxon>Agaricomycetes</taxon>
        <taxon>Agaricomycetidae</taxon>
        <taxon>Agaricales</taxon>
        <taxon>Marasmiineae</taxon>
        <taxon>Omphalotaceae</taxon>
        <taxon>Lentinula</taxon>
    </lineage>
</organism>
<dbReference type="EMBL" id="MU806012">
    <property type="protein sequence ID" value="KAJ3842237.1"/>
    <property type="molecule type" value="Genomic_DNA"/>
</dbReference>
<keyword evidence="1" id="KW-0812">Transmembrane</keyword>
<name>A0AA38UKU2_9AGAR</name>
<protein>
    <recommendedName>
        <fullName evidence="4">Transmembrane protein</fullName>
    </recommendedName>
</protein>
<feature type="transmembrane region" description="Helical" evidence="1">
    <location>
        <begin position="47"/>
        <end position="68"/>
    </location>
</feature>
<evidence type="ECO:0000313" key="3">
    <source>
        <dbReference type="Proteomes" id="UP001163846"/>
    </source>
</evidence>
<reference evidence="2" key="1">
    <citation type="submission" date="2022-08" db="EMBL/GenBank/DDBJ databases">
        <authorList>
            <consortium name="DOE Joint Genome Institute"/>
            <person name="Min B."/>
            <person name="Riley R."/>
            <person name="Sierra-Patev S."/>
            <person name="Naranjo-Ortiz M."/>
            <person name="Looney B."/>
            <person name="Konkel Z."/>
            <person name="Slot J.C."/>
            <person name="Sakamoto Y."/>
            <person name="Steenwyk J.L."/>
            <person name="Rokas A."/>
            <person name="Carro J."/>
            <person name="Camarero S."/>
            <person name="Ferreira P."/>
            <person name="Molpeceres G."/>
            <person name="Ruiz-Duenas F.J."/>
            <person name="Serrano A."/>
            <person name="Henrissat B."/>
            <person name="Drula E."/>
            <person name="Hughes K.W."/>
            <person name="Mata J.L."/>
            <person name="Ishikawa N.K."/>
            <person name="Vargas-Isla R."/>
            <person name="Ushijima S."/>
            <person name="Smith C.A."/>
            <person name="Ahrendt S."/>
            <person name="Andreopoulos W."/>
            <person name="He G."/>
            <person name="Labutti K."/>
            <person name="Lipzen A."/>
            <person name="Ng V."/>
            <person name="Sandor L."/>
            <person name="Barry K."/>
            <person name="Martinez A.T."/>
            <person name="Xiao Y."/>
            <person name="Gibbons J.G."/>
            <person name="Terashima K."/>
            <person name="Hibbett D.S."/>
            <person name="Grigoriev I.V."/>
        </authorList>
    </citation>
    <scope>NUCLEOTIDE SEQUENCE</scope>
    <source>
        <strain evidence="2">TFB9207</strain>
    </source>
</reference>
<gene>
    <name evidence="2" type="ORF">F5878DRAFT_608181</name>
</gene>
<dbReference type="AlphaFoldDB" id="A0AA38UKU2"/>
<accession>A0AA38UKU2</accession>
<keyword evidence="3" id="KW-1185">Reference proteome</keyword>
<feature type="transmembrane region" description="Helical" evidence="1">
    <location>
        <begin position="12"/>
        <end position="35"/>
    </location>
</feature>